<dbReference type="Gene3D" id="3.40.50.2000">
    <property type="entry name" value="Glycogen Phosphorylase B"/>
    <property type="match status" value="2"/>
</dbReference>
<name>A0A2H0UAH6_9BACT</name>
<gene>
    <name evidence="4" type="ORF">COU19_00485</name>
</gene>
<dbReference type="GO" id="GO:0009103">
    <property type="term" value="P:lipopolysaccharide biosynthetic process"/>
    <property type="evidence" value="ECO:0007669"/>
    <property type="project" value="TreeGrafter"/>
</dbReference>
<organism evidence="4 5">
    <name type="scientific">Candidatus Kaiserbacteria bacterium CG10_big_fil_rev_8_21_14_0_10_56_12</name>
    <dbReference type="NCBI Taxonomy" id="1974611"/>
    <lineage>
        <taxon>Bacteria</taxon>
        <taxon>Candidatus Kaiseribacteriota</taxon>
    </lineage>
</organism>
<dbReference type="GO" id="GO:0016757">
    <property type="term" value="F:glycosyltransferase activity"/>
    <property type="evidence" value="ECO:0007669"/>
    <property type="project" value="InterPro"/>
</dbReference>
<evidence type="ECO:0000259" key="2">
    <source>
        <dbReference type="Pfam" id="PF00534"/>
    </source>
</evidence>
<dbReference type="InterPro" id="IPR028098">
    <property type="entry name" value="Glyco_trans_4-like_N"/>
</dbReference>
<comment type="caution">
    <text evidence="4">The sequence shown here is derived from an EMBL/GenBank/DDBJ whole genome shotgun (WGS) entry which is preliminary data.</text>
</comment>
<reference evidence="5" key="1">
    <citation type="submission" date="2017-09" db="EMBL/GenBank/DDBJ databases">
        <title>Depth-based differentiation of microbial function through sediment-hosted aquifers and enrichment of novel symbionts in the deep terrestrial subsurface.</title>
        <authorList>
            <person name="Probst A.J."/>
            <person name="Ladd B."/>
            <person name="Jarett J.K."/>
            <person name="Geller-Mcgrath D.E."/>
            <person name="Sieber C.M.K."/>
            <person name="Emerson J.B."/>
            <person name="Anantharaman K."/>
            <person name="Thomas B.C."/>
            <person name="Malmstrom R."/>
            <person name="Stieglmeier M."/>
            <person name="Klingl A."/>
            <person name="Woyke T."/>
            <person name="Ryan C.M."/>
            <person name="Banfield J.F."/>
        </authorList>
    </citation>
    <scope>NUCLEOTIDE SEQUENCE [LARGE SCALE GENOMIC DNA]</scope>
</reference>
<dbReference type="SUPFAM" id="SSF53756">
    <property type="entry name" value="UDP-Glycosyltransferase/glycogen phosphorylase"/>
    <property type="match status" value="1"/>
</dbReference>
<sequence length="367" mass="41117">MMRVRAMTIGLILDPYGERQPGGLGRSIFEIARALIRAAPHTALTIYLKKDPAQPPAFPPGAWTIRPLRVRSVLFSGARRIDKGLDWYLFLTSVIPLWWRPKKSIVMAFDFAYLEEATTLQSRLRAWLLYYVHRRSFRLATTVVAISHATAHEVTERFGIPPEKVVAIPIGFIPLTAATESYEVAHPYFFFAGVIKNRKNIEGIIRAFGHFCAGTAEPHHLVLAGKTGGQYYERLRALVHELGLQEKVLFIGYVSDAELSFLYRNATAFVFPSHIEGFGMPILEAMDVGTPVITSNKGALAEVAGDAALLTDPTDHEALARAMARLVNDPTTRREMVQKGTQRAAQFTWERFARRLLACMEQDPKLP</sequence>
<dbReference type="Pfam" id="PF00534">
    <property type="entry name" value="Glycos_transf_1"/>
    <property type="match status" value="1"/>
</dbReference>
<accession>A0A2H0UAH6</accession>
<protein>
    <recommendedName>
        <fullName evidence="6">Glycosyltransferase family 1 protein</fullName>
    </recommendedName>
</protein>
<evidence type="ECO:0000256" key="1">
    <source>
        <dbReference type="ARBA" id="ARBA00022679"/>
    </source>
</evidence>
<dbReference type="Pfam" id="PF13439">
    <property type="entry name" value="Glyco_transf_4"/>
    <property type="match status" value="1"/>
</dbReference>
<evidence type="ECO:0008006" key="6">
    <source>
        <dbReference type="Google" id="ProtNLM"/>
    </source>
</evidence>
<evidence type="ECO:0000313" key="4">
    <source>
        <dbReference type="EMBL" id="PIR83424.1"/>
    </source>
</evidence>
<dbReference type="PANTHER" id="PTHR46401:SF2">
    <property type="entry name" value="GLYCOSYLTRANSFERASE WBBK-RELATED"/>
    <property type="match status" value="1"/>
</dbReference>
<dbReference type="InterPro" id="IPR001296">
    <property type="entry name" value="Glyco_trans_1"/>
</dbReference>
<dbReference type="Proteomes" id="UP000230179">
    <property type="component" value="Unassembled WGS sequence"/>
</dbReference>
<keyword evidence="1" id="KW-0808">Transferase</keyword>
<feature type="domain" description="Glycosyl transferase family 1" evidence="2">
    <location>
        <begin position="187"/>
        <end position="342"/>
    </location>
</feature>
<dbReference type="AlphaFoldDB" id="A0A2H0UAH6"/>
<feature type="domain" description="Glycosyltransferase subfamily 4-like N-terminal" evidence="3">
    <location>
        <begin position="21"/>
        <end position="171"/>
    </location>
</feature>
<evidence type="ECO:0000313" key="5">
    <source>
        <dbReference type="Proteomes" id="UP000230179"/>
    </source>
</evidence>
<dbReference type="EMBL" id="PFBL01000004">
    <property type="protein sequence ID" value="PIR83424.1"/>
    <property type="molecule type" value="Genomic_DNA"/>
</dbReference>
<evidence type="ECO:0000259" key="3">
    <source>
        <dbReference type="Pfam" id="PF13439"/>
    </source>
</evidence>
<proteinExistence type="predicted"/>
<dbReference type="CDD" id="cd03809">
    <property type="entry name" value="GT4_MtfB-like"/>
    <property type="match status" value="1"/>
</dbReference>
<dbReference type="PANTHER" id="PTHR46401">
    <property type="entry name" value="GLYCOSYLTRANSFERASE WBBK-RELATED"/>
    <property type="match status" value="1"/>
</dbReference>
<dbReference type="FunFam" id="3.40.50.2000:FF:000119">
    <property type="entry name" value="Glycosyl transferase group 1"/>
    <property type="match status" value="1"/>
</dbReference>